<dbReference type="InterPro" id="IPR045255">
    <property type="entry name" value="RanBP1-like"/>
</dbReference>
<keyword evidence="4" id="KW-1185">Reference proteome</keyword>
<sequence length="441" mass="43138">MSDASASSTPLPAASAVSGAPSSSSPGTSPEEPSSHKRQRPVDDSTPPTTDAVSAPAAAPAAGSAKSQKTTSGFGAYAGVSAFGTPAAGDKAATGFSAPWGEAKPAWGDPASAWSAGFGAGPAAAAEGFAWGLAGDSKPAWGAPSTSGHSIFSAAATAQADAGSSAAASAATTTTTTAAAAVAAAAATDTVARVLPPSSPVAVPALLAENEVAFFSMRVRLFLLDPGRGDWRERGTGQLRLVRNDGSAGGPSTGSPVRGRVMMHTDGNLRLVLNANLYDTMPVGIVFERDIRLIANCPVAAEELGRKPTDAAASRATYLIRCKNKNDAQTLLNKISHLIKITPIVAPPTVSSNQLSQAAKPVAATKPAADVSAATATTGADTKSAGASSTAASPSPDASADAASASDVANTGSGSGSGSDSGSDSGSGSASSDSEPDDEAS</sequence>
<dbReference type="Pfam" id="PF00638">
    <property type="entry name" value="Ran_BP1"/>
    <property type="match status" value="1"/>
</dbReference>
<evidence type="ECO:0000256" key="1">
    <source>
        <dbReference type="SAM" id="MobiDB-lite"/>
    </source>
</evidence>
<name>A0A058ZBD1_FONAL</name>
<dbReference type="Gene3D" id="2.30.29.30">
    <property type="entry name" value="Pleckstrin-homology domain (PH domain)/Phosphotyrosine-binding domain (PTB)"/>
    <property type="match status" value="1"/>
</dbReference>
<feature type="compositionally biased region" description="Low complexity" evidence="1">
    <location>
        <begin position="420"/>
        <end position="433"/>
    </location>
</feature>
<feature type="compositionally biased region" description="Low complexity" evidence="1">
    <location>
        <begin position="375"/>
        <end position="409"/>
    </location>
</feature>
<gene>
    <name evidence="3" type="ORF">H696_02178</name>
</gene>
<dbReference type="GeneID" id="20526903"/>
<dbReference type="Proteomes" id="UP000030693">
    <property type="component" value="Unassembled WGS sequence"/>
</dbReference>
<dbReference type="EMBL" id="KB932203">
    <property type="protein sequence ID" value="KCV71228.1"/>
    <property type="molecule type" value="Genomic_DNA"/>
</dbReference>
<dbReference type="SMART" id="SM00160">
    <property type="entry name" value="RanBD"/>
    <property type="match status" value="1"/>
</dbReference>
<evidence type="ECO:0000259" key="2">
    <source>
        <dbReference type="PROSITE" id="PS50196"/>
    </source>
</evidence>
<accession>A0A058ZBD1</accession>
<feature type="region of interest" description="Disordered" evidence="1">
    <location>
        <begin position="375"/>
        <end position="441"/>
    </location>
</feature>
<protein>
    <recommendedName>
        <fullName evidence="2">RanBD1 domain-containing protein</fullName>
    </recommendedName>
</protein>
<feature type="domain" description="RanBD1" evidence="2">
    <location>
        <begin position="209"/>
        <end position="335"/>
    </location>
</feature>
<dbReference type="InterPro" id="IPR000156">
    <property type="entry name" value="Ran_bind_dom"/>
</dbReference>
<dbReference type="RefSeq" id="XP_009494351.1">
    <property type="nucleotide sequence ID" value="XM_009496076.1"/>
</dbReference>
<dbReference type="OMA" id="IRLIANC"/>
<dbReference type="SUPFAM" id="SSF50729">
    <property type="entry name" value="PH domain-like"/>
    <property type="match status" value="1"/>
</dbReference>
<evidence type="ECO:0000313" key="3">
    <source>
        <dbReference type="EMBL" id="KCV71228.1"/>
    </source>
</evidence>
<reference evidence="3" key="1">
    <citation type="submission" date="2013-04" db="EMBL/GenBank/DDBJ databases">
        <title>The Genome Sequence of Fonticula alba ATCC 38817.</title>
        <authorList>
            <consortium name="The Broad Institute Genomics Platform"/>
            <person name="Russ C."/>
            <person name="Cuomo C."/>
            <person name="Burger G."/>
            <person name="Gray M.W."/>
            <person name="Holland P.W.H."/>
            <person name="King N."/>
            <person name="Lang F.B.F."/>
            <person name="Roger A.J."/>
            <person name="Ruiz-Trillo I."/>
            <person name="Brown M."/>
            <person name="Walker B."/>
            <person name="Young S."/>
            <person name="Zeng Q."/>
            <person name="Gargeya S."/>
            <person name="Fitzgerald M."/>
            <person name="Haas B."/>
            <person name="Abouelleil A."/>
            <person name="Allen A.W."/>
            <person name="Alvarado L."/>
            <person name="Arachchi H.M."/>
            <person name="Berlin A.M."/>
            <person name="Chapman S.B."/>
            <person name="Gainer-Dewar J."/>
            <person name="Goldberg J."/>
            <person name="Griggs A."/>
            <person name="Gujja S."/>
            <person name="Hansen M."/>
            <person name="Howarth C."/>
            <person name="Imamovic A."/>
            <person name="Ireland A."/>
            <person name="Larimer J."/>
            <person name="McCowan C."/>
            <person name="Murphy C."/>
            <person name="Pearson M."/>
            <person name="Poon T.W."/>
            <person name="Priest M."/>
            <person name="Roberts A."/>
            <person name="Saif S."/>
            <person name="Shea T."/>
            <person name="Sisk P."/>
            <person name="Sykes S."/>
            <person name="Wortman J."/>
            <person name="Nusbaum C."/>
            <person name="Birren B."/>
        </authorList>
    </citation>
    <scope>NUCLEOTIDE SEQUENCE [LARGE SCALE GENOMIC DNA]</scope>
    <source>
        <strain evidence="3">ATCC 38817</strain>
    </source>
</reference>
<feature type="compositionally biased region" description="Low complexity" evidence="1">
    <location>
        <begin position="1"/>
        <end position="32"/>
    </location>
</feature>
<dbReference type="InterPro" id="IPR011993">
    <property type="entry name" value="PH-like_dom_sf"/>
</dbReference>
<organism evidence="3">
    <name type="scientific">Fonticula alba</name>
    <name type="common">Slime mold</name>
    <dbReference type="NCBI Taxonomy" id="691883"/>
    <lineage>
        <taxon>Eukaryota</taxon>
        <taxon>Rotosphaerida</taxon>
        <taxon>Fonticulaceae</taxon>
        <taxon>Fonticula</taxon>
    </lineage>
</organism>
<dbReference type="AlphaFoldDB" id="A0A058ZBD1"/>
<feature type="region of interest" description="Disordered" evidence="1">
    <location>
        <begin position="1"/>
        <end position="70"/>
    </location>
</feature>
<dbReference type="OrthoDB" id="185618at2759"/>
<feature type="compositionally biased region" description="Low complexity" evidence="1">
    <location>
        <begin position="45"/>
        <end position="65"/>
    </location>
</feature>
<dbReference type="STRING" id="691883.A0A058ZBD1"/>
<dbReference type="PANTHER" id="PTHR23138:SF141">
    <property type="entry name" value="NUCLEAR PORE COMPLEX PROTEIN NUP50"/>
    <property type="match status" value="1"/>
</dbReference>
<proteinExistence type="predicted"/>
<dbReference type="eggNOG" id="KOG0866">
    <property type="taxonomic scope" value="Eukaryota"/>
</dbReference>
<evidence type="ECO:0000313" key="4">
    <source>
        <dbReference type="Proteomes" id="UP000030693"/>
    </source>
</evidence>
<dbReference type="PROSITE" id="PS50196">
    <property type="entry name" value="RANBD1"/>
    <property type="match status" value="1"/>
</dbReference>
<dbReference type="PANTHER" id="PTHR23138">
    <property type="entry name" value="RAN BINDING PROTEIN"/>
    <property type="match status" value="1"/>
</dbReference>